<protein>
    <recommendedName>
        <fullName evidence="2 7">peptidylprolyl isomerase</fullName>
        <ecNumber evidence="2 7">5.2.1.8</ecNumber>
    </recommendedName>
</protein>
<keyword evidence="5 7" id="KW-0697">Rotamase</keyword>
<dbReference type="InterPro" id="IPR050754">
    <property type="entry name" value="FKBP4/5/8-like"/>
</dbReference>
<dbReference type="FunFam" id="1.25.40.10:FF:000008">
    <property type="entry name" value="Peptidylprolyl isomerase"/>
    <property type="match status" value="1"/>
</dbReference>
<dbReference type="InterPro" id="IPR011990">
    <property type="entry name" value="TPR-like_helical_dom_sf"/>
</dbReference>
<proteinExistence type="predicted"/>
<evidence type="ECO:0000256" key="8">
    <source>
        <dbReference type="PROSITE-ProRule" id="PRU00339"/>
    </source>
</evidence>
<dbReference type="SMART" id="SM00028">
    <property type="entry name" value="TPR"/>
    <property type="match status" value="3"/>
</dbReference>
<dbReference type="PANTHER" id="PTHR46512">
    <property type="entry name" value="PEPTIDYLPROLYL ISOMERASE"/>
    <property type="match status" value="1"/>
</dbReference>
<dbReference type="Gene3D" id="1.25.40.10">
    <property type="entry name" value="Tetratricopeptide repeat domain"/>
    <property type="match status" value="1"/>
</dbReference>
<dbReference type="FunFam" id="3.10.50.40:FF:000056">
    <property type="entry name" value="Peptidylprolyl isomerase"/>
    <property type="match status" value="1"/>
</dbReference>
<organism evidence="11 12">
    <name type="scientific">Caenorhabditis auriculariae</name>
    <dbReference type="NCBI Taxonomy" id="2777116"/>
    <lineage>
        <taxon>Eukaryota</taxon>
        <taxon>Metazoa</taxon>
        <taxon>Ecdysozoa</taxon>
        <taxon>Nematoda</taxon>
        <taxon>Chromadorea</taxon>
        <taxon>Rhabditida</taxon>
        <taxon>Rhabditina</taxon>
        <taxon>Rhabditomorpha</taxon>
        <taxon>Rhabditoidea</taxon>
        <taxon>Rhabditidae</taxon>
        <taxon>Peloderinae</taxon>
        <taxon>Caenorhabditis</taxon>
    </lineage>
</organism>
<feature type="compositionally biased region" description="Polar residues" evidence="9">
    <location>
        <begin position="424"/>
        <end position="435"/>
    </location>
</feature>
<keyword evidence="3" id="KW-0677">Repeat</keyword>
<keyword evidence="6 7" id="KW-0413">Isomerase</keyword>
<dbReference type="GO" id="GO:0003755">
    <property type="term" value="F:peptidyl-prolyl cis-trans isomerase activity"/>
    <property type="evidence" value="ECO:0007669"/>
    <property type="project" value="UniProtKB-KW"/>
</dbReference>
<gene>
    <name evidence="11" type="ORF">CAUJ_LOCUS5567</name>
</gene>
<dbReference type="InterPro" id="IPR001179">
    <property type="entry name" value="PPIase_FKBP_dom"/>
</dbReference>
<evidence type="ECO:0000256" key="2">
    <source>
        <dbReference type="ARBA" id="ARBA00013194"/>
    </source>
</evidence>
<dbReference type="Gene3D" id="3.10.50.40">
    <property type="match status" value="2"/>
</dbReference>
<evidence type="ECO:0000256" key="7">
    <source>
        <dbReference type="PROSITE-ProRule" id="PRU00277"/>
    </source>
</evidence>
<keyword evidence="4 8" id="KW-0802">TPR repeat</keyword>
<feature type="region of interest" description="Disordered" evidence="9">
    <location>
        <begin position="402"/>
        <end position="435"/>
    </location>
</feature>
<evidence type="ECO:0000313" key="12">
    <source>
        <dbReference type="Proteomes" id="UP000835052"/>
    </source>
</evidence>
<evidence type="ECO:0000313" key="11">
    <source>
        <dbReference type="EMBL" id="CAD6189648.1"/>
    </source>
</evidence>
<dbReference type="SUPFAM" id="SSF54534">
    <property type="entry name" value="FKBP-like"/>
    <property type="match status" value="2"/>
</dbReference>
<dbReference type="SUPFAM" id="SSF48452">
    <property type="entry name" value="TPR-like"/>
    <property type="match status" value="1"/>
</dbReference>
<evidence type="ECO:0000259" key="10">
    <source>
        <dbReference type="PROSITE" id="PS50059"/>
    </source>
</evidence>
<evidence type="ECO:0000256" key="5">
    <source>
        <dbReference type="ARBA" id="ARBA00023110"/>
    </source>
</evidence>
<feature type="repeat" description="TPR" evidence="8">
    <location>
        <begin position="337"/>
        <end position="370"/>
    </location>
</feature>
<sequence>MASEAVDITPKSDGGVLKKILKEGVGIAKPSNGTTVKVHYTGTLENGDKFDSSLDRSTPFDFLLGRSQVIKGWDVGVATMTKGEKAVFTIRSDYGYGDAGSPPKIPGGATLIFEVELLDWEAEDLSPDRDSSILRTIIVEGSKSLIPNDTSTVTAHVVGSHEGREFYNKEVVFAIGEASEAGLPEGIDRALRRFCKGEKSKIELKGTRFTYGTTAPEEYGLPPNAPLEFTIFLKDFEKVPSTWEMSTEEKMTSAKAAKERGTEFLQQGKLRLAWNKYKRVEDILEYEKNLDEEEKKNRDALLLSAYLNLSLTASKLNEQLDCIKYCDKALEVDAKSVKALYRKATAILTMTEFADAQKIYEKIVEIEPDNKAAAQQILVCKNKIREENEKDRKRFKSMFAKISEAPPEPQASHHATKIEEDGQVPTTSGNTTTVA</sequence>
<dbReference type="Pfam" id="PF00254">
    <property type="entry name" value="FKBP_C"/>
    <property type="match status" value="2"/>
</dbReference>
<dbReference type="EMBL" id="CAJGYM010000011">
    <property type="protein sequence ID" value="CAD6189648.1"/>
    <property type="molecule type" value="Genomic_DNA"/>
</dbReference>
<dbReference type="FunFam" id="3.10.50.40:FF:000013">
    <property type="entry name" value="Peptidylprolyl isomerase"/>
    <property type="match status" value="1"/>
</dbReference>
<evidence type="ECO:0000256" key="4">
    <source>
        <dbReference type="ARBA" id="ARBA00022803"/>
    </source>
</evidence>
<dbReference type="AlphaFoldDB" id="A0A8S1H4E9"/>
<dbReference type="PANTHER" id="PTHR46512:SF9">
    <property type="entry name" value="PEPTIDYLPROLYL ISOMERASE"/>
    <property type="match status" value="1"/>
</dbReference>
<accession>A0A8S1H4E9</accession>
<comment type="caution">
    <text evidence="11">The sequence shown here is derived from an EMBL/GenBank/DDBJ whole genome shotgun (WGS) entry which is preliminary data.</text>
</comment>
<name>A0A8S1H4E9_9PELO</name>
<reference evidence="11" key="1">
    <citation type="submission" date="2020-10" db="EMBL/GenBank/DDBJ databases">
        <authorList>
            <person name="Kikuchi T."/>
        </authorList>
    </citation>
    <scope>NUCLEOTIDE SEQUENCE</scope>
    <source>
        <strain evidence="11">NKZ352</strain>
    </source>
</reference>
<dbReference type="OrthoDB" id="433738at2759"/>
<dbReference type="InterPro" id="IPR046357">
    <property type="entry name" value="PPIase_dom_sf"/>
</dbReference>
<keyword evidence="12" id="KW-1185">Reference proteome</keyword>
<feature type="domain" description="PPIase FKBP-type" evidence="10">
    <location>
        <begin position="33"/>
        <end position="121"/>
    </location>
</feature>
<feature type="domain" description="PPIase FKBP-type" evidence="10">
    <location>
        <begin position="150"/>
        <end position="237"/>
    </location>
</feature>
<dbReference type="EC" id="5.2.1.8" evidence="2 7"/>
<evidence type="ECO:0000256" key="3">
    <source>
        <dbReference type="ARBA" id="ARBA00022737"/>
    </source>
</evidence>
<dbReference type="PROSITE" id="PS50005">
    <property type="entry name" value="TPR"/>
    <property type="match status" value="1"/>
</dbReference>
<evidence type="ECO:0000256" key="6">
    <source>
        <dbReference type="ARBA" id="ARBA00023235"/>
    </source>
</evidence>
<dbReference type="Pfam" id="PF13181">
    <property type="entry name" value="TPR_8"/>
    <property type="match status" value="2"/>
</dbReference>
<evidence type="ECO:0000256" key="9">
    <source>
        <dbReference type="SAM" id="MobiDB-lite"/>
    </source>
</evidence>
<dbReference type="InterPro" id="IPR019734">
    <property type="entry name" value="TPR_rpt"/>
</dbReference>
<comment type="catalytic activity">
    <reaction evidence="1 7">
        <text>[protein]-peptidylproline (omega=180) = [protein]-peptidylproline (omega=0)</text>
        <dbReference type="Rhea" id="RHEA:16237"/>
        <dbReference type="Rhea" id="RHEA-COMP:10747"/>
        <dbReference type="Rhea" id="RHEA-COMP:10748"/>
        <dbReference type="ChEBI" id="CHEBI:83833"/>
        <dbReference type="ChEBI" id="CHEBI:83834"/>
        <dbReference type="EC" id="5.2.1.8"/>
    </reaction>
</comment>
<evidence type="ECO:0000256" key="1">
    <source>
        <dbReference type="ARBA" id="ARBA00000971"/>
    </source>
</evidence>
<dbReference type="Proteomes" id="UP000835052">
    <property type="component" value="Unassembled WGS sequence"/>
</dbReference>
<dbReference type="PROSITE" id="PS50059">
    <property type="entry name" value="FKBP_PPIASE"/>
    <property type="match status" value="2"/>
</dbReference>